<keyword evidence="3" id="KW-0731">Sigma factor</keyword>
<evidence type="ECO:0000256" key="5">
    <source>
        <dbReference type="ARBA" id="ARBA00023163"/>
    </source>
</evidence>
<dbReference type="InterPro" id="IPR014284">
    <property type="entry name" value="RNA_pol_sigma-70_dom"/>
</dbReference>
<dbReference type="InterPro" id="IPR013325">
    <property type="entry name" value="RNA_pol_sigma_r2"/>
</dbReference>
<proteinExistence type="inferred from homology"/>
<evidence type="ECO:0000313" key="8">
    <source>
        <dbReference type="EMBL" id="MDO1447654.1"/>
    </source>
</evidence>
<evidence type="ECO:0000256" key="1">
    <source>
        <dbReference type="ARBA" id="ARBA00010641"/>
    </source>
</evidence>
<dbReference type="SUPFAM" id="SSF88659">
    <property type="entry name" value="Sigma3 and sigma4 domains of RNA polymerase sigma factors"/>
    <property type="match status" value="1"/>
</dbReference>
<feature type="domain" description="RNA polymerase sigma-70 region 2" evidence="6">
    <location>
        <begin position="14"/>
        <end position="75"/>
    </location>
</feature>
<dbReference type="InterPro" id="IPR039425">
    <property type="entry name" value="RNA_pol_sigma-70-like"/>
</dbReference>
<keyword evidence="2" id="KW-0805">Transcription regulation</keyword>
<keyword evidence="4" id="KW-0238">DNA-binding</keyword>
<evidence type="ECO:0000256" key="3">
    <source>
        <dbReference type="ARBA" id="ARBA00023082"/>
    </source>
</evidence>
<comment type="similarity">
    <text evidence="1">Belongs to the sigma-70 factor family. ECF subfamily.</text>
</comment>
<feature type="domain" description="RNA polymerase sigma factor 70 region 4 type 2" evidence="7">
    <location>
        <begin position="111"/>
        <end position="156"/>
    </location>
</feature>
<accession>A0ABT8R8H8</accession>
<comment type="caution">
    <text evidence="8">The sequence shown here is derived from an EMBL/GenBank/DDBJ whole genome shotgun (WGS) entry which is preliminary data.</text>
</comment>
<dbReference type="SUPFAM" id="SSF88946">
    <property type="entry name" value="Sigma2 domain of RNA polymerase sigma factors"/>
    <property type="match status" value="1"/>
</dbReference>
<evidence type="ECO:0000259" key="7">
    <source>
        <dbReference type="Pfam" id="PF08281"/>
    </source>
</evidence>
<keyword evidence="5" id="KW-0804">Transcription</keyword>
<dbReference type="CDD" id="cd06171">
    <property type="entry name" value="Sigma70_r4"/>
    <property type="match status" value="1"/>
</dbReference>
<dbReference type="Pfam" id="PF08281">
    <property type="entry name" value="Sigma70_r4_2"/>
    <property type="match status" value="1"/>
</dbReference>
<dbReference type="PANTHER" id="PTHR43133:SF8">
    <property type="entry name" value="RNA POLYMERASE SIGMA FACTOR HI_1459-RELATED"/>
    <property type="match status" value="1"/>
</dbReference>
<evidence type="ECO:0000259" key="6">
    <source>
        <dbReference type="Pfam" id="PF04542"/>
    </source>
</evidence>
<evidence type="ECO:0000256" key="4">
    <source>
        <dbReference type="ARBA" id="ARBA00023125"/>
    </source>
</evidence>
<dbReference type="InterPro" id="IPR036388">
    <property type="entry name" value="WH-like_DNA-bd_sf"/>
</dbReference>
<gene>
    <name evidence="8" type="ORF">Q0590_15395</name>
</gene>
<dbReference type="Gene3D" id="1.10.10.10">
    <property type="entry name" value="Winged helix-like DNA-binding domain superfamily/Winged helix DNA-binding domain"/>
    <property type="match status" value="1"/>
</dbReference>
<name>A0ABT8R8H8_9BACT</name>
<dbReference type="Proteomes" id="UP001168528">
    <property type="component" value="Unassembled WGS sequence"/>
</dbReference>
<dbReference type="NCBIfam" id="TIGR02937">
    <property type="entry name" value="sigma70-ECF"/>
    <property type="match status" value="1"/>
</dbReference>
<reference evidence="8" key="1">
    <citation type="submission" date="2023-07" db="EMBL/GenBank/DDBJ databases">
        <title>The genome sequence of Rhodocytophaga aerolata KACC 12507.</title>
        <authorList>
            <person name="Zhang X."/>
        </authorList>
    </citation>
    <scope>NUCLEOTIDE SEQUENCE</scope>
    <source>
        <strain evidence="8">KACC 12507</strain>
    </source>
</reference>
<sequence length="170" mass="20004">MNIDEFTYKVLPARNKLFRLAKTMLQSKEEAEDTLQEVFLKLWTIRQGLHAYKSVEALAMKMTKNVCLNKLKSQKQNKMVDVMHLEVDSGYETPYKKVELQDSVSIMNAIFDELPQQQKLIMHLRNVEGYSFEEIEQITGLSINNIRVILSRARQQVKENYLKIQKYEDD</sequence>
<evidence type="ECO:0000256" key="2">
    <source>
        <dbReference type="ARBA" id="ARBA00023015"/>
    </source>
</evidence>
<dbReference type="InterPro" id="IPR007627">
    <property type="entry name" value="RNA_pol_sigma70_r2"/>
</dbReference>
<protein>
    <submittedName>
        <fullName evidence="8">Sigma-70 family RNA polymerase sigma factor</fullName>
    </submittedName>
</protein>
<dbReference type="EMBL" id="JAUKPO010000008">
    <property type="protein sequence ID" value="MDO1447654.1"/>
    <property type="molecule type" value="Genomic_DNA"/>
</dbReference>
<dbReference type="InterPro" id="IPR013324">
    <property type="entry name" value="RNA_pol_sigma_r3/r4-like"/>
</dbReference>
<dbReference type="Pfam" id="PF04542">
    <property type="entry name" value="Sigma70_r2"/>
    <property type="match status" value="1"/>
</dbReference>
<organism evidence="8 9">
    <name type="scientific">Rhodocytophaga aerolata</name>
    <dbReference type="NCBI Taxonomy" id="455078"/>
    <lineage>
        <taxon>Bacteria</taxon>
        <taxon>Pseudomonadati</taxon>
        <taxon>Bacteroidota</taxon>
        <taxon>Cytophagia</taxon>
        <taxon>Cytophagales</taxon>
        <taxon>Rhodocytophagaceae</taxon>
        <taxon>Rhodocytophaga</taxon>
    </lineage>
</organism>
<dbReference type="Gene3D" id="1.10.1740.10">
    <property type="match status" value="1"/>
</dbReference>
<dbReference type="InterPro" id="IPR013249">
    <property type="entry name" value="RNA_pol_sigma70_r4_t2"/>
</dbReference>
<dbReference type="PANTHER" id="PTHR43133">
    <property type="entry name" value="RNA POLYMERASE ECF-TYPE SIGMA FACTO"/>
    <property type="match status" value="1"/>
</dbReference>
<evidence type="ECO:0000313" key="9">
    <source>
        <dbReference type="Proteomes" id="UP001168528"/>
    </source>
</evidence>
<keyword evidence="9" id="KW-1185">Reference proteome</keyword>